<reference evidence="2" key="1">
    <citation type="submission" date="2023-05" db="EMBL/GenBank/DDBJ databases">
        <title>Nepenthes gracilis genome sequencing.</title>
        <authorList>
            <person name="Fukushima K."/>
        </authorList>
    </citation>
    <scope>NUCLEOTIDE SEQUENCE</scope>
    <source>
        <strain evidence="2">SING2019-196</strain>
    </source>
</reference>
<evidence type="ECO:0000313" key="3">
    <source>
        <dbReference type="Proteomes" id="UP001279734"/>
    </source>
</evidence>
<evidence type="ECO:0000313" key="2">
    <source>
        <dbReference type="EMBL" id="GMH09336.1"/>
    </source>
</evidence>
<keyword evidence="3" id="KW-1185">Reference proteome</keyword>
<sequence>MGNCMNSWRLSDKEEDRKLGGKSVKGSGFGKSGNLSVKIVLTKEELGWLTLQLNSKDRRRNRLEDVLGEIVRGRRQAAEERWKPSLERITEGPELLEMHR</sequence>
<dbReference type="AlphaFoldDB" id="A0AAD3SEP3"/>
<dbReference type="EMBL" id="BSYO01000009">
    <property type="protein sequence ID" value="GMH09336.1"/>
    <property type="molecule type" value="Genomic_DNA"/>
</dbReference>
<dbReference type="PANTHER" id="PTHR35704:SF1">
    <property type="entry name" value="OS02G0254600 PROTEIN"/>
    <property type="match status" value="1"/>
</dbReference>
<feature type="region of interest" description="Disordered" evidence="1">
    <location>
        <begin position="1"/>
        <end position="33"/>
    </location>
</feature>
<protein>
    <submittedName>
        <fullName evidence="2">Uncharacterized protein</fullName>
    </submittedName>
</protein>
<organism evidence="2 3">
    <name type="scientific">Nepenthes gracilis</name>
    <name type="common">Slender pitcher plant</name>
    <dbReference type="NCBI Taxonomy" id="150966"/>
    <lineage>
        <taxon>Eukaryota</taxon>
        <taxon>Viridiplantae</taxon>
        <taxon>Streptophyta</taxon>
        <taxon>Embryophyta</taxon>
        <taxon>Tracheophyta</taxon>
        <taxon>Spermatophyta</taxon>
        <taxon>Magnoliopsida</taxon>
        <taxon>eudicotyledons</taxon>
        <taxon>Gunneridae</taxon>
        <taxon>Pentapetalae</taxon>
        <taxon>Caryophyllales</taxon>
        <taxon>Nepenthaceae</taxon>
        <taxon>Nepenthes</taxon>
    </lineage>
</organism>
<name>A0AAD3SEP3_NEPGR</name>
<evidence type="ECO:0000256" key="1">
    <source>
        <dbReference type="SAM" id="MobiDB-lite"/>
    </source>
</evidence>
<accession>A0AAD3SEP3</accession>
<feature type="compositionally biased region" description="Basic and acidic residues" evidence="1">
    <location>
        <begin position="10"/>
        <end position="19"/>
    </location>
</feature>
<comment type="caution">
    <text evidence="2">The sequence shown here is derived from an EMBL/GenBank/DDBJ whole genome shotgun (WGS) entry which is preliminary data.</text>
</comment>
<gene>
    <name evidence="2" type="ORF">Nepgr_011177</name>
</gene>
<dbReference type="Proteomes" id="UP001279734">
    <property type="component" value="Unassembled WGS sequence"/>
</dbReference>
<dbReference type="PANTHER" id="PTHR35704">
    <property type="entry name" value="OS02G0254600 PROTEIN"/>
    <property type="match status" value="1"/>
</dbReference>
<proteinExistence type="predicted"/>